<name>A0AAF0XRU0_DAUCS</name>
<keyword evidence="1" id="KW-0732">Signal</keyword>
<evidence type="ECO:0000256" key="1">
    <source>
        <dbReference type="SAM" id="SignalP"/>
    </source>
</evidence>
<dbReference type="KEGG" id="dcr:108198835"/>
<dbReference type="Proteomes" id="UP000077755">
    <property type="component" value="Chromosome 8"/>
</dbReference>
<reference evidence="2" key="1">
    <citation type="journal article" date="2016" name="Nat. Genet.">
        <title>A high-quality carrot genome assembly provides new insights into carotenoid accumulation and asterid genome evolution.</title>
        <authorList>
            <person name="Iorizzo M."/>
            <person name="Ellison S."/>
            <person name="Senalik D."/>
            <person name="Zeng P."/>
            <person name="Satapoomin P."/>
            <person name="Huang J."/>
            <person name="Bowman M."/>
            <person name="Iovene M."/>
            <person name="Sanseverino W."/>
            <person name="Cavagnaro P."/>
            <person name="Yildiz M."/>
            <person name="Macko-Podgorni A."/>
            <person name="Moranska E."/>
            <person name="Grzebelus E."/>
            <person name="Grzebelus D."/>
            <person name="Ashrafi H."/>
            <person name="Zheng Z."/>
            <person name="Cheng S."/>
            <person name="Spooner D."/>
            <person name="Van Deynze A."/>
            <person name="Simon P."/>
        </authorList>
    </citation>
    <scope>NUCLEOTIDE SEQUENCE</scope>
    <source>
        <tissue evidence="2">Leaf</tissue>
    </source>
</reference>
<accession>A0AAF0XRU0</accession>
<reference evidence="2" key="2">
    <citation type="submission" date="2022-03" db="EMBL/GenBank/DDBJ databases">
        <title>Draft title - Genomic analysis of global carrot germplasm unveils the trajectory of domestication and the origin of high carotenoid orange carrot.</title>
        <authorList>
            <person name="Iorizzo M."/>
            <person name="Ellison S."/>
            <person name="Senalik D."/>
            <person name="Macko-Podgorni A."/>
            <person name="Grzebelus D."/>
            <person name="Bostan H."/>
            <person name="Rolling W."/>
            <person name="Curaba J."/>
            <person name="Simon P."/>
        </authorList>
    </citation>
    <scope>NUCLEOTIDE SEQUENCE</scope>
    <source>
        <tissue evidence="2">Leaf</tissue>
    </source>
</reference>
<feature type="chain" id="PRO_5042080054" description="Pollen Ole e 1 allergen and extensin family protein" evidence="1">
    <location>
        <begin position="26"/>
        <end position="150"/>
    </location>
</feature>
<dbReference type="PANTHER" id="PTHR34458:SF5">
    <property type="entry name" value="POLLEN OLE E 1 ALLERGEN AND EXTENSIN FAMILY PROTEIN"/>
    <property type="match status" value="1"/>
</dbReference>
<evidence type="ECO:0000313" key="3">
    <source>
        <dbReference type="Proteomes" id="UP000077755"/>
    </source>
</evidence>
<evidence type="ECO:0000313" key="2">
    <source>
        <dbReference type="EMBL" id="WOH13003.1"/>
    </source>
</evidence>
<dbReference type="InterPro" id="IPR040404">
    <property type="entry name" value="Phylloplanin-like"/>
</dbReference>
<keyword evidence="3" id="KW-1185">Reference proteome</keyword>
<feature type="signal peptide" evidence="1">
    <location>
        <begin position="1"/>
        <end position="25"/>
    </location>
</feature>
<organism evidence="2 3">
    <name type="scientific">Daucus carota subsp. sativus</name>
    <name type="common">Carrot</name>
    <dbReference type="NCBI Taxonomy" id="79200"/>
    <lineage>
        <taxon>Eukaryota</taxon>
        <taxon>Viridiplantae</taxon>
        <taxon>Streptophyta</taxon>
        <taxon>Embryophyta</taxon>
        <taxon>Tracheophyta</taxon>
        <taxon>Spermatophyta</taxon>
        <taxon>Magnoliopsida</taxon>
        <taxon>eudicotyledons</taxon>
        <taxon>Gunneridae</taxon>
        <taxon>Pentapetalae</taxon>
        <taxon>asterids</taxon>
        <taxon>campanulids</taxon>
        <taxon>Apiales</taxon>
        <taxon>Apiaceae</taxon>
        <taxon>Apioideae</taxon>
        <taxon>Scandiceae</taxon>
        <taxon>Daucinae</taxon>
        <taxon>Daucus</taxon>
        <taxon>Daucus sect. Daucus</taxon>
    </lineage>
</organism>
<dbReference type="AlphaFoldDB" id="A0AAF0XRU0"/>
<protein>
    <recommendedName>
        <fullName evidence="4">Pollen Ole e 1 allergen and extensin family protein</fullName>
    </recommendedName>
</protein>
<proteinExistence type="predicted"/>
<evidence type="ECO:0008006" key="4">
    <source>
        <dbReference type="Google" id="ProtNLM"/>
    </source>
</evidence>
<gene>
    <name evidence="2" type="ORF">DCAR_0832512</name>
</gene>
<sequence>MALKFTVNVLVLLSVTLMAASSVEAQLGYPVSYDITGKLYCTLNGSIGTNGTATPVFPGALVQVVCVNTTNPLLTGTTLADGRFTLQTPNPIPPNCTLVVPTPLSTCNSSLPATGGLISALRSVGSIFIRLYAKHYVYIPEGFSYVPDLP</sequence>
<dbReference type="EMBL" id="CP093350">
    <property type="protein sequence ID" value="WOH13003.1"/>
    <property type="molecule type" value="Genomic_DNA"/>
</dbReference>
<dbReference type="PANTHER" id="PTHR34458">
    <property type="entry name" value="POLLEN OLE E 1 ALLERGEN AND EXTENSIN FAMILY PROTEIN-RELATED"/>
    <property type="match status" value="1"/>
</dbReference>